<feature type="transmembrane region" description="Helical" evidence="1">
    <location>
        <begin position="6"/>
        <end position="30"/>
    </location>
</feature>
<feature type="transmembrane region" description="Helical" evidence="1">
    <location>
        <begin position="68"/>
        <end position="93"/>
    </location>
</feature>
<sequence length="236" mass="28011">MDEKMLMTLGLEFFEALLCMGYAIFTYATLQKKDEGRYLWRSLLNNAILVSSEAIFSMYRTLPNQVSHLFTVVSLYIIIVTQFVIFHLINRYISMRSRDYKGMRLIDGILVALFGLLIMNPIHELYFHYTPNRNLVLGVMFTISIGMATLIFLWSMLKMMINYRRFQNFWWIVLMFSLALPLIGLLYELSTGYLLWFHVLNTVATISVVSGYMILNRQMLRERLTYRIHQRRRKHV</sequence>
<feature type="transmembrane region" description="Helical" evidence="1">
    <location>
        <begin position="193"/>
        <end position="215"/>
    </location>
</feature>
<feature type="transmembrane region" description="Helical" evidence="1">
    <location>
        <begin position="169"/>
        <end position="187"/>
    </location>
</feature>
<dbReference type="KEGG" id="ebm:SG0102_19270"/>
<keyword evidence="3" id="KW-1185">Reference proteome</keyword>
<dbReference type="EMBL" id="AP019309">
    <property type="protein sequence ID" value="BBH26993.1"/>
    <property type="molecule type" value="Genomic_DNA"/>
</dbReference>
<keyword evidence="1" id="KW-0472">Membrane</keyword>
<accession>A0A3G9JPR5</accession>
<dbReference type="InParanoid" id="A0A3G9JPR5"/>
<feature type="transmembrane region" description="Helical" evidence="1">
    <location>
        <begin position="105"/>
        <end position="123"/>
    </location>
</feature>
<name>A0A3G9JPR5_9FIRM</name>
<reference evidence="2 3" key="1">
    <citation type="submission" date="2018-11" db="EMBL/GenBank/DDBJ databases">
        <title>Novel Erysipelotrichaceae bacterium isolated from small intestine of a swine.</title>
        <authorList>
            <person name="Kim J.S."/>
            <person name="Choe H."/>
            <person name="Lee Y.R."/>
            <person name="Kim K.M."/>
            <person name="Park D.S."/>
        </authorList>
    </citation>
    <scope>NUCLEOTIDE SEQUENCE [LARGE SCALE GENOMIC DNA]</scope>
    <source>
        <strain evidence="2 3">SG0102</strain>
    </source>
</reference>
<proteinExistence type="predicted"/>
<evidence type="ECO:0000313" key="2">
    <source>
        <dbReference type="EMBL" id="BBH26993.1"/>
    </source>
</evidence>
<evidence type="ECO:0000256" key="1">
    <source>
        <dbReference type="SAM" id="Phobius"/>
    </source>
</evidence>
<gene>
    <name evidence="2" type="ORF">SG0102_19270</name>
</gene>
<dbReference type="AlphaFoldDB" id="A0A3G9JPR5"/>
<organism evidence="2 3">
    <name type="scientific">Intestinibaculum porci</name>
    <dbReference type="NCBI Taxonomy" id="2487118"/>
    <lineage>
        <taxon>Bacteria</taxon>
        <taxon>Bacillati</taxon>
        <taxon>Bacillota</taxon>
        <taxon>Erysipelotrichia</taxon>
        <taxon>Erysipelotrichales</taxon>
        <taxon>Erysipelotrichaceae</taxon>
        <taxon>Intestinibaculum</taxon>
    </lineage>
</organism>
<evidence type="ECO:0000313" key="3">
    <source>
        <dbReference type="Proteomes" id="UP000268059"/>
    </source>
</evidence>
<dbReference type="Proteomes" id="UP000268059">
    <property type="component" value="Chromosome"/>
</dbReference>
<feature type="transmembrane region" description="Helical" evidence="1">
    <location>
        <begin position="135"/>
        <end position="157"/>
    </location>
</feature>
<dbReference type="RefSeq" id="WP_125119764.1">
    <property type="nucleotide sequence ID" value="NZ_AP019309.1"/>
</dbReference>
<keyword evidence="1" id="KW-0812">Transmembrane</keyword>
<protein>
    <submittedName>
        <fullName evidence="2">Uncharacterized protein</fullName>
    </submittedName>
</protein>
<keyword evidence="1" id="KW-1133">Transmembrane helix</keyword>